<dbReference type="Proteomes" id="UP000504603">
    <property type="component" value="Unplaced"/>
</dbReference>
<reference evidence="5" key="1">
    <citation type="submission" date="2025-08" db="UniProtKB">
        <authorList>
            <consortium name="RefSeq"/>
        </authorList>
    </citation>
    <scope>IDENTIFICATION</scope>
    <source>
        <strain evidence="5">OHB3-1</strain>
    </source>
</reference>
<dbReference type="CDD" id="cd01837">
    <property type="entry name" value="SGNH_plant_lipase_like"/>
    <property type="match status" value="1"/>
</dbReference>
<sequence>MPHRNAAVFALFCCFIIPLPIISRPAASPPAPAPHIPAIFAFGDSTVDPGNNNHIVTLIRADHLPYGRALPEHAASGRFSDGKLATDYLASALGINDLLPAYLDPTLSDGELLGGASFGSAGSGLDELTANFSNALDIWSQLDYFDEATARIRKVAGERKGGEIVKNGLFLISAGSNDLLYNIYLLPKRMLQFSVSQYLHFLLHNLESVVQRLYSKGARRIMVVGVPPMGCLPLQVTMESLIPNTDHHMLHRHCNNRQNHHCQAYNNGLKALSSNLQANLVGAKVAYLDIYGPLMDMLANPSKYGFEEKSRGCCGSGLVEMGPMCSAVTPTCTDASKFIFWDAVHPSQAANSILANRYAAITLSHLA</sequence>
<feature type="chain" id="PRO_5026969051" evidence="3">
    <location>
        <begin position="24"/>
        <end position="367"/>
    </location>
</feature>
<name>A0A6J1D4W0_MOMCH</name>
<dbReference type="InterPro" id="IPR036514">
    <property type="entry name" value="SGNH_hydro_sf"/>
</dbReference>
<dbReference type="SUPFAM" id="SSF52266">
    <property type="entry name" value="SGNH hydrolase"/>
    <property type="match status" value="1"/>
</dbReference>
<accession>A0A6J1D4W0</accession>
<evidence type="ECO:0000256" key="2">
    <source>
        <dbReference type="ARBA" id="ARBA00022729"/>
    </source>
</evidence>
<dbReference type="Gene3D" id="3.40.50.1110">
    <property type="entry name" value="SGNH hydrolase"/>
    <property type="match status" value="1"/>
</dbReference>
<dbReference type="GeneID" id="111017313"/>
<dbReference type="InterPro" id="IPR001087">
    <property type="entry name" value="GDSL"/>
</dbReference>
<evidence type="ECO:0000313" key="5">
    <source>
        <dbReference type="RefSeq" id="XP_022148718.1"/>
    </source>
</evidence>
<dbReference type="PANTHER" id="PTHR45642">
    <property type="entry name" value="GDSL ESTERASE/LIPASE EXL3"/>
    <property type="match status" value="1"/>
</dbReference>
<evidence type="ECO:0000313" key="4">
    <source>
        <dbReference type="Proteomes" id="UP000504603"/>
    </source>
</evidence>
<proteinExistence type="inferred from homology"/>
<dbReference type="RefSeq" id="XP_022148718.1">
    <property type="nucleotide sequence ID" value="XM_022293026.1"/>
</dbReference>
<evidence type="ECO:0000256" key="1">
    <source>
        <dbReference type="ARBA" id="ARBA00008668"/>
    </source>
</evidence>
<dbReference type="GO" id="GO:0016788">
    <property type="term" value="F:hydrolase activity, acting on ester bonds"/>
    <property type="evidence" value="ECO:0007669"/>
    <property type="project" value="InterPro"/>
</dbReference>
<dbReference type="AlphaFoldDB" id="A0A6J1D4W0"/>
<keyword evidence="2 3" id="KW-0732">Signal</keyword>
<organism evidence="4 5">
    <name type="scientific">Momordica charantia</name>
    <name type="common">Bitter gourd</name>
    <name type="synonym">Balsam pear</name>
    <dbReference type="NCBI Taxonomy" id="3673"/>
    <lineage>
        <taxon>Eukaryota</taxon>
        <taxon>Viridiplantae</taxon>
        <taxon>Streptophyta</taxon>
        <taxon>Embryophyta</taxon>
        <taxon>Tracheophyta</taxon>
        <taxon>Spermatophyta</taxon>
        <taxon>Magnoliopsida</taxon>
        <taxon>eudicotyledons</taxon>
        <taxon>Gunneridae</taxon>
        <taxon>Pentapetalae</taxon>
        <taxon>rosids</taxon>
        <taxon>fabids</taxon>
        <taxon>Cucurbitales</taxon>
        <taxon>Cucurbitaceae</taxon>
        <taxon>Momordiceae</taxon>
        <taxon>Momordica</taxon>
    </lineage>
</organism>
<feature type="signal peptide" evidence="3">
    <location>
        <begin position="1"/>
        <end position="23"/>
    </location>
</feature>
<dbReference type="Pfam" id="PF00657">
    <property type="entry name" value="Lipase_GDSL"/>
    <property type="match status" value="1"/>
</dbReference>
<dbReference type="OrthoDB" id="1600564at2759"/>
<protein>
    <submittedName>
        <fullName evidence="5">GDSL esterase/lipase At2g40250-like</fullName>
    </submittedName>
</protein>
<dbReference type="InterPro" id="IPR035669">
    <property type="entry name" value="SGNH_plant_lipase-like"/>
</dbReference>
<dbReference type="PANTHER" id="PTHR45642:SF139">
    <property type="entry name" value="SGNH HYDROLASE-TYPE ESTERASE DOMAIN-CONTAINING PROTEIN"/>
    <property type="match status" value="1"/>
</dbReference>
<dbReference type="InterPro" id="IPR050592">
    <property type="entry name" value="GDSL_lipolytic_enzyme"/>
</dbReference>
<comment type="similarity">
    <text evidence="1">Belongs to the 'GDSL' lipolytic enzyme family.</text>
</comment>
<keyword evidence="4" id="KW-1185">Reference proteome</keyword>
<gene>
    <name evidence="5" type="primary">LOC111017313</name>
</gene>
<dbReference type="KEGG" id="mcha:111017313"/>
<evidence type="ECO:0000256" key="3">
    <source>
        <dbReference type="SAM" id="SignalP"/>
    </source>
</evidence>